<comment type="subcellular location">
    <subcellularLocation>
        <location evidence="1">Cell membrane</location>
        <topology evidence="1">Multi-pass membrane protein</topology>
    </subcellularLocation>
</comment>
<feature type="transmembrane region" description="Helical" evidence="6">
    <location>
        <begin position="318"/>
        <end position="338"/>
    </location>
</feature>
<feature type="transmembrane region" description="Helical" evidence="6">
    <location>
        <begin position="214"/>
        <end position="239"/>
    </location>
</feature>
<evidence type="ECO:0000256" key="3">
    <source>
        <dbReference type="ARBA" id="ARBA00022692"/>
    </source>
</evidence>
<keyword evidence="2" id="KW-1003">Cell membrane</keyword>
<sequence>MSALTVKRAAPASARTKRIAKAGAAVAIAGALTNALGYLVPVIGARQLSSADLSALATMAGLAAIASVPGLGLQIAIAVHRARNGAASTTRISLITAAVGAGGLLVLTPVLVPLLDLPVLYPLLAALATVPTVYAGRRLGEMQGDQRFLRLAAGMVVLAVGRYGGLVGALLVGAGLTESLIAGAVFAWVIPPALAVLCRSRKPHVADAIRGREILAACSATLAMLVISYADLLLARYLLTPDTSGAYSVGTVLTKGALWAPQVVTVLALPRLAQGSTRALRKALLLVAASGAVLVAASAVAGSFAFRVAGGASYAHLGRYAAVFAATGAVYALVFVLVNDRVAKRAKWAAAPVWVACGALIIVCEFIAPHTLTGVMWSALGAALLALALGAITGRSKR</sequence>
<evidence type="ECO:0000256" key="5">
    <source>
        <dbReference type="ARBA" id="ARBA00023136"/>
    </source>
</evidence>
<protein>
    <recommendedName>
        <fullName evidence="9">O-antigen/teichoic acid export membrane protein</fullName>
    </recommendedName>
</protein>
<feature type="transmembrane region" description="Helical" evidence="6">
    <location>
        <begin position="148"/>
        <end position="174"/>
    </location>
</feature>
<keyword evidence="4 6" id="KW-1133">Transmembrane helix</keyword>
<evidence type="ECO:0000256" key="6">
    <source>
        <dbReference type="SAM" id="Phobius"/>
    </source>
</evidence>
<dbReference type="RefSeq" id="WP_239091281.1">
    <property type="nucleotide sequence ID" value="NZ_BAAALU010000003.1"/>
</dbReference>
<feature type="transmembrane region" description="Helical" evidence="6">
    <location>
        <begin position="245"/>
        <end position="272"/>
    </location>
</feature>
<accession>A0ABQ4CG84</accession>
<name>A0ABQ4CG84_9ACTN</name>
<gene>
    <name evidence="7" type="ORF">Air01nite_78550</name>
</gene>
<keyword evidence="5 6" id="KW-0472">Membrane</keyword>
<feature type="transmembrane region" description="Helical" evidence="6">
    <location>
        <begin position="374"/>
        <end position="392"/>
    </location>
</feature>
<feature type="transmembrane region" description="Helical" evidence="6">
    <location>
        <begin position="284"/>
        <end position="306"/>
    </location>
</feature>
<proteinExistence type="predicted"/>
<dbReference type="PANTHER" id="PTHR30250">
    <property type="entry name" value="PST FAMILY PREDICTED COLANIC ACID TRANSPORTER"/>
    <property type="match status" value="1"/>
</dbReference>
<keyword evidence="8" id="KW-1185">Reference proteome</keyword>
<feature type="transmembrane region" description="Helical" evidence="6">
    <location>
        <begin position="53"/>
        <end position="80"/>
    </location>
</feature>
<reference evidence="7 8" key="1">
    <citation type="submission" date="2021-01" db="EMBL/GenBank/DDBJ databases">
        <title>Whole genome shotgun sequence of Asanoa iriomotensis NBRC 100142.</title>
        <authorList>
            <person name="Komaki H."/>
            <person name="Tamura T."/>
        </authorList>
    </citation>
    <scope>NUCLEOTIDE SEQUENCE [LARGE SCALE GENOMIC DNA]</scope>
    <source>
        <strain evidence="7 8">NBRC 100142</strain>
    </source>
</reference>
<dbReference type="PANTHER" id="PTHR30250:SF11">
    <property type="entry name" value="O-ANTIGEN TRANSPORTER-RELATED"/>
    <property type="match status" value="1"/>
</dbReference>
<evidence type="ECO:0000256" key="1">
    <source>
        <dbReference type="ARBA" id="ARBA00004651"/>
    </source>
</evidence>
<dbReference type="Proteomes" id="UP000624325">
    <property type="component" value="Unassembled WGS sequence"/>
</dbReference>
<feature type="transmembrane region" description="Helical" evidence="6">
    <location>
        <begin position="350"/>
        <end position="368"/>
    </location>
</feature>
<dbReference type="EMBL" id="BONC01000129">
    <property type="protein sequence ID" value="GIF61760.1"/>
    <property type="molecule type" value="Genomic_DNA"/>
</dbReference>
<evidence type="ECO:0000256" key="4">
    <source>
        <dbReference type="ARBA" id="ARBA00022989"/>
    </source>
</evidence>
<evidence type="ECO:0000313" key="8">
    <source>
        <dbReference type="Proteomes" id="UP000624325"/>
    </source>
</evidence>
<dbReference type="InterPro" id="IPR050833">
    <property type="entry name" value="Poly_Biosynth_Transport"/>
</dbReference>
<feature type="transmembrane region" description="Helical" evidence="6">
    <location>
        <begin position="92"/>
        <end position="112"/>
    </location>
</feature>
<organism evidence="7 8">
    <name type="scientific">Asanoa iriomotensis</name>
    <dbReference type="NCBI Taxonomy" id="234613"/>
    <lineage>
        <taxon>Bacteria</taxon>
        <taxon>Bacillati</taxon>
        <taxon>Actinomycetota</taxon>
        <taxon>Actinomycetes</taxon>
        <taxon>Micromonosporales</taxon>
        <taxon>Micromonosporaceae</taxon>
        <taxon>Asanoa</taxon>
    </lineage>
</organism>
<comment type="caution">
    <text evidence="7">The sequence shown here is derived from an EMBL/GenBank/DDBJ whole genome shotgun (WGS) entry which is preliminary data.</text>
</comment>
<keyword evidence="3 6" id="KW-0812">Transmembrane</keyword>
<feature type="transmembrane region" description="Helical" evidence="6">
    <location>
        <begin position="180"/>
        <end position="198"/>
    </location>
</feature>
<feature type="transmembrane region" description="Helical" evidence="6">
    <location>
        <begin position="118"/>
        <end position="136"/>
    </location>
</feature>
<evidence type="ECO:0000313" key="7">
    <source>
        <dbReference type="EMBL" id="GIF61760.1"/>
    </source>
</evidence>
<evidence type="ECO:0008006" key="9">
    <source>
        <dbReference type="Google" id="ProtNLM"/>
    </source>
</evidence>
<evidence type="ECO:0000256" key="2">
    <source>
        <dbReference type="ARBA" id="ARBA00022475"/>
    </source>
</evidence>